<feature type="region of interest" description="Disordered" evidence="1">
    <location>
        <begin position="1"/>
        <end position="30"/>
    </location>
</feature>
<gene>
    <name evidence="3" type="ORF">GCM10009613_18420</name>
</gene>
<evidence type="ECO:0000313" key="3">
    <source>
        <dbReference type="EMBL" id="GAA1385666.1"/>
    </source>
</evidence>
<sequence>MPDQSNPILDPTGRGAAATEPGPGAALLAPRRPDLTGLRIGVLENTKKNADLLLTELARLLVAEHGAAGVTVARTKRQFAVPAPDELIDEYAHGCDVVVTGVGDCGSCSASAVADGVLFERAGVPAAVICSDAFAATADTMAALRGAAGYRYLTTPHPVAVLEPDQVRERAALLAADVAALLTGAQR</sequence>
<dbReference type="EMBL" id="BAAAJK010000006">
    <property type="protein sequence ID" value="GAA1385666.1"/>
    <property type="molecule type" value="Genomic_DNA"/>
</dbReference>
<dbReference type="Proteomes" id="UP001501414">
    <property type="component" value="Unassembled WGS sequence"/>
</dbReference>
<protein>
    <recommendedName>
        <fullName evidence="2">UGSC-like domain-containing protein</fullName>
    </recommendedName>
</protein>
<dbReference type="RefSeq" id="WP_344020431.1">
    <property type="nucleotide sequence ID" value="NZ_BAAAJK010000006.1"/>
</dbReference>
<feature type="domain" description="UGSC-like" evidence="2">
    <location>
        <begin position="8"/>
        <end position="183"/>
    </location>
</feature>
<organism evidence="3 4">
    <name type="scientific">Pseudonocardia kongjuensis</name>
    <dbReference type="NCBI Taxonomy" id="102227"/>
    <lineage>
        <taxon>Bacteria</taxon>
        <taxon>Bacillati</taxon>
        <taxon>Actinomycetota</taxon>
        <taxon>Actinomycetes</taxon>
        <taxon>Pseudonocardiales</taxon>
        <taxon>Pseudonocardiaceae</taxon>
        <taxon>Pseudonocardia</taxon>
    </lineage>
</organism>
<evidence type="ECO:0000256" key="1">
    <source>
        <dbReference type="SAM" id="MobiDB-lite"/>
    </source>
</evidence>
<dbReference type="InterPro" id="IPR049831">
    <property type="entry name" value="UGSC_seleno"/>
</dbReference>
<name>A0ABP4IA68_9PSEU</name>
<dbReference type="NCBIfam" id="NF041046">
    <property type="entry name" value="UGSC_fam"/>
    <property type="match status" value="1"/>
</dbReference>
<keyword evidence="4" id="KW-1185">Reference proteome</keyword>
<evidence type="ECO:0000313" key="4">
    <source>
        <dbReference type="Proteomes" id="UP001501414"/>
    </source>
</evidence>
<dbReference type="InterPro" id="IPR057767">
    <property type="entry name" value="UGSC-like_dom"/>
</dbReference>
<reference evidence="4" key="1">
    <citation type="journal article" date="2019" name="Int. J. Syst. Evol. Microbiol.">
        <title>The Global Catalogue of Microorganisms (GCM) 10K type strain sequencing project: providing services to taxonomists for standard genome sequencing and annotation.</title>
        <authorList>
            <consortium name="The Broad Institute Genomics Platform"/>
            <consortium name="The Broad Institute Genome Sequencing Center for Infectious Disease"/>
            <person name="Wu L."/>
            <person name="Ma J."/>
        </authorList>
    </citation>
    <scope>NUCLEOTIDE SEQUENCE [LARGE SCALE GENOMIC DNA]</scope>
    <source>
        <strain evidence="4">JCM 11896</strain>
    </source>
</reference>
<accession>A0ABP4IA68</accession>
<evidence type="ECO:0000259" key="2">
    <source>
        <dbReference type="Pfam" id="PF24696"/>
    </source>
</evidence>
<proteinExistence type="predicted"/>
<dbReference type="Pfam" id="PF24696">
    <property type="entry name" value="UGSC"/>
    <property type="match status" value="1"/>
</dbReference>
<feature type="compositionally biased region" description="Low complexity" evidence="1">
    <location>
        <begin position="11"/>
        <end position="30"/>
    </location>
</feature>
<comment type="caution">
    <text evidence="3">The sequence shown here is derived from an EMBL/GenBank/DDBJ whole genome shotgun (WGS) entry which is preliminary data.</text>
</comment>